<protein>
    <submittedName>
        <fullName evidence="1">Uncharacterized protein</fullName>
    </submittedName>
</protein>
<dbReference type="Proteomes" id="UP000546126">
    <property type="component" value="Unassembled WGS sequence"/>
</dbReference>
<comment type="caution">
    <text evidence="1">The sequence shown here is derived from an EMBL/GenBank/DDBJ whole genome shotgun (WGS) entry which is preliminary data.</text>
</comment>
<dbReference type="AlphaFoldDB" id="A0A7Y6MFR8"/>
<accession>A0A7Y6MFR8</accession>
<evidence type="ECO:0000313" key="2">
    <source>
        <dbReference type="Proteomes" id="UP000546126"/>
    </source>
</evidence>
<organism evidence="1 2">
    <name type="scientific">Nonomuraea rhodomycinica</name>
    <dbReference type="NCBI Taxonomy" id="1712872"/>
    <lineage>
        <taxon>Bacteria</taxon>
        <taxon>Bacillati</taxon>
        <taxon>Actinomycetota</taxon>
        <taxon>Actinomycetes</taxon>
        <taxon>Streptosporangiales</taxon>
        <taxon>Streptosporangiaceae</taxon>
        <taxon>Nonomuraea</taxon>
    </lineage>
</organism>
<reference evidence="1 2" key="1">
    <citation type="submission" date="2020-06" db="EMBL/GenBank/DDBJ databases">
        <authorList>
            <person name="Chanama M."/>
        </authorList>
    </citation>
    <scope>NUCLEOTIDE SEQUENCE [LARGE SCALE GENOMIC DNA]</scope>
    <source>
        <strain evidence="1 2">TBRC6557</strain>
    </source>
</reference>
<sequence>MNPPRSYPTRYPLPLTAEEAADRLRAALAKLDVAGYLVPVASDKAAVSLWHGLIAWTDGRMIWWTSPRLSRRGTPLLVLAYAPETAAVRLALDYVDIRTARRAHNQDEQPRAGEPV</sequence>
<evidence type="ECO:0000313" key="1">
    <source>
        <dbReference type="EMBL" id="NUW47013.1"/>
    </source>
</evidence>
<keyword evidence="2" id="KW-1185">Reference proteome</keyword>
<dbReference type="EMBL" id="JABWGO010000024">
    <property type="protein sequence ID" value="NUW47013.1"/>
    <property type="molecule type" value="Genomic_DNA"/>
</dbReference>
<proteinExistence type="predicted"/>
<name>A0A7Y6MFR8_9ACTN</name>
<dbReference type="RefSeq" id="WP_175606453.1">
    <property type="nucleotide sequence ID" value="NZ_JABWGO010000024.1"/>
</dbReference>
<gene>
    <name evidence="1" type="ORF">HT134_43970</name>
</gene>